<organism evidence="4">
    <name type="scientific">Dechloromonas aromatica (strain RCB)</name>
    <dbReference type="NCBI Taxonomy" id="159087"/>
    <lineage>
        <taxon>Bacteria</taxon>
        <taxon>Pseudomonadati</taxon>
        <taxon>Pseudomonadota</taxon>
        <taxon>Betaproteobacteria</taxon>
        <taxon>Rhodocyclales</taxon>
        <taxon>Azonexaceae</taxon>
        <taxon>Dechloromonas</taxon>
    </lineage>
</organism>
<feature type="compositionally biased region" description="Basic and acidic residues" evidence="2">
    <location>
        <begin position="294"/>
        <end position="319"/>
    </location>
</feature>
<dbReference type="PANTHER" id="PTHR21666">
    <property type="entry name" value="PEPTIDASE-RELATED"/>
    <property type="match status" value="1"/>
</dbReference>
<dbReference type="EMBL" id="CP000089">
    <property type="protein sequence ID" value="AAZ45366.1"/>
    <property type="molecule type" value="Genomic_DNA"/>
</dbReference>
<feature type="coiled-coil region" evidence="1">
    <location>
        <begin position="55"/>
        <end position="138"/>
    </location>
</feature>
<dbReference type="KEGG" id="dar:Daro_0609"/>
<gene>
    <name evidence="4" type="ordered locus">Daro_0609</name>
</gene>
<dbReference type="SUPFAM" id="SSF51261">
    <property type="entry name" value="Duplicated hybrid motif"/>
    <property type="match status" value="1"/>
</dbReference>
<dbReference type="Gene3D" id="6.10.250.3150">
    <property type="match status" value="1"/>
</dbReference>
<dbReference type="Gene3D" id="2.70.70.10">
    <property type="entry name" value="Glucose Permease (Domain IIA)"/>
    <property type="match status" value="1"/>
</dbReference>
<evidence type="ECO:0000256" key="1">
    <source>
        <dbReference type="SAM" id="Coils"/>
    </source>
</evidence>
<accession>Q47IG5</accession>
<dbReference type="InterPro" id="IPR016047">
    <property type="entry name" value="M23ase_b-sheet_dom"/>
</dbReference>
<keyword evidence="1" id="KW-0175">Coiled coil</keyword>
<feature type="compositionally biased region" description="Low complexity" evidence="2">
    <location>
        <begin position="284"/>
        <end position="293"/>
    </location>
</feature>
<dbReference type="InterPro" id="IPR050570">
    <property type="entry name" value="Cell_wall_metabolism_enzyme"/>
</dbReference>
<dbReference type="GO" id="GO:0004222">
    <property type="term" value="F:metalloendopeptidase activity"/>
    <property type="evidence" value="ECO:0007669"/>
    <property type="project" value="TreeGrafter"/>
</dbReference>
<dbReference type="HOGENOM" id="CLU_029425_4_0_4"/>
<sequence length="477" mass="52856">MIIERPRGGVRGTWRSGKRLTVALIAAVFLGTPLVDAKPSASEKKSAPAVAAPEIAEKQADLGELRSRIEGLRKELSTSEENKADAGDRLRESERQISRLQRELHELNDQRSRLQSRLKNLEQQSQELGVTLSQQQAQLEKLLYKQYLRGTPDSLQLLLNGDDPNQMARDLHYLSAIALTRAELMGEINATLDKKKSLAADAKERSAELAEIEVEQQKRHADLQKQREDRMALYAQISSKVSAQRKEIGNLQQNERRMTQLIDRLSKILAAQAAQAAKAAEAARAAEARQAATRQKEKEREKEREKDKRHPQTEEREIARPAPNIEPSRPRTVEAENRYEPAASDGSFARQRGNLRLPVRGAVSGRFGSPRDGGGTWRGLFIKAGSGSEVKAIAGGRVVFSEWMRGFGNLLIVDHGDAYLSIYGNNDSLLKQVGQAVKGGETVATVGNSGGNPESGLYFELRHQGQPIDPMKWASLK</sequence>
<dbReference type="PANTHER" id="PTHR21666:SF270">
    <property type="entry name" value="MUREIN HYDROLASE ACTIVATOR ENVC"/>
    <property type="match status" value="1"/>
</dbReference>
<name>Q47IG5_DECAR</name>
<feature type="coiled-coil region" evidence="1">
    <location>
        <begin position="200"/>
        <end position="227"/>
    </location>
</feature>
<feature type="domain" description="M23ase beta-sheet core" evidence="3">
    <location>
        <begin position="377"/>
        <end position="470"/>
    </location>
</feature>
<reference evidence="4" key="1">
    <citation type="submission" date="2005-08" db="EMBL/GenBank/DDBJ databases">
        <title>Complete sequence of Dechloromonas aromatica RCB.</title>
        <authorList>
            <person name="Salinero K.K."/>
            <person name="Copeland A."/>
            <person name="Lucas S."/>
            <person name="Lapidus A."/>
            <person name="Barry K."/>
            <person name="Detter J.C."/>
            <person name="Glavina T."/>
            <person name="Hammon N."/>
            <person name="Israni S."/>
            <person name="Pitluck S."/>
            <person name="Di Bartolo G."/>
            <person name="Trong S."/>
            <person name="Schmutz J."/>
            <person name="Larimer F."/>
            <person name="Land M."/>
            <person name="Ivanova N."/>
            <person name="Richardson P."/>
        </authorList>
    </citation>
    <scope>NUCLEOTIDE SEQUENCE</scope>
    <source>
        <strain evidence="4">RCB</strain>
    </source>
</reference>
<protein>
    <submittedName>
        <fullName evidence="4">Peptidase M23B</fullName>
    </submittedName>
</protein>
<evidence type="ECO:0000256" key="2">
    <source>
        <dbReference type="SAM" id="MobiDB-lite"/>
    </source>
</evidence>
<dbReference type="CDD" id="cd12797">
    <property type="entry name" value="M23_peptidase"/>
    <property type="match status" value="1"/>
</dbReference>
<dbReference type="AlphaFoldDB" id="Q47IG5"/>
<proteinExistence type="predicted"/>
<dbReference type="FunFam" id="2.70.70.10:FF:000003">
    <property type="entry name" value="Murein hydrolase activator EnvC"/>
    <property type="match status" value="1"/>
</dbReference>
<dbReference type="eggNOG" id="COG4942">
    <property type="taxonomic scope" value="Bacteria"/>
</dbReference>
<feature type="compositionally biased region" description="Basic and acidic residues" evidence="2">
    <location>
        <begin position="328"/>
        <end position="339"/>
    </location>
</feature>
<feature type="region of interest" description="Disordered" evidence="2">
    <location>
        <begin position="284"/>
        <end position="342"/>
    </location>
</feature>
<dbReference type="InterPro" id="IPR011055">
    <property type="entry name" value="Dup_hybrid_motif"/>
</dbReference>
<evidence type="ECO:0000259" key="3">
    <source>
        <dbReference type="Pfam" id="PF01551"/>
    </source>
</evidence>
<dbReference type="STRING" id="159087.Daro_0609"/>
<evidence type="ECO:0000313" key="4">
    <source>
        <dbReference type="EMBL" id="AAZ45366.1"/>
    </source>
</evidence>
<dbReference type="Pfam" id="PF01551">
    <property type="entry name" value="Peptidase_M23"/>
    <property type="match status" value="1"/>
</dbReference>